<evidence type="ECO:0000256" key="1">
    <source>
        <dbReference type="ARBA" id="ARBA00004141"/>
    </source>
</evidence>
<gene>
    <name evidence="6" type="ORF">IRJ41_023814</name>
</gene>
<dbReference type="GO" id="GO:0005886">
    <property type="term" value="C:plasma membrane"/>
    <property type="evidence" value="ECO:0007669"/>
    <property type="project" value="TreeGrafter"/>
</dbReference>
<keyword evidence="6" id="KW-0813">Transport</keyword>
<proteinExistence type="predicted"/>
<dbReference type="AlphaFoldDB" id="A0A9W7TT52"/>
<keyword evidence="6" id="KW-0407">Ion channel</keyword>
<dbReference type="EMBL" id="JAFHDT010000010">
    <property type="protein sequence ID" value="KAI7804928.1"/>
    <property type="molecule type" value="Genomic_DNA"/>
</dbReference>
<evidence type="ECO:0000256" key="5">
    <source>
        <dbReference type="SAM" id="Phobius"/>
    </source>
</evidence>
<evidence type="ECO:0000313" key="6">
    <source>
        <dbReference type="EMBL" id="KAI7804928.1"/>
    </source>
</evidence>
<dbReference type="GO" id="GO:0015271">
    <property type="term" value="F:outward rectifier potassium channel activity"/>
    <property type="evidence" value="ECO:0007669"/>
    <property type="project" value="TreeGrafter"/>
</dbReference>
<organism evidence="6 7">
    <name type="scientific">Triplophysa rosa</name>
    <name type="common">Cave loach</name>
    <dbReference type="NCBI Taxonomy" id="992332"/>
    <lineage>
        <taxon>Eukaryota</taxon>
        <taxon>Metazoa</taxon>
        <taxon>Chordata</taxon>
        <taxon>Craniata</taxon>
        <taxon>Vertebrata</taxon>
        <taxon>Euteleostomi</taxon>
        <taxon>Actinopterygii</taxon>
        <taxon>Neopterygii</taxon>
        <taxon>Teleostei</taxon>
        <taxon>Ostariophysi</taxon>
        <taxon>Cypriniformes</taxon>
        <taxon>Nemacheilidae</taxon>
        <taxon>Triplophysa</taxon>
    </lineage>
</organism>
<evidence type="ECO:0000313" key="7">
    <source>
        <dbReference type="Proteomes" id="UP001059041"/>
    </source>
</evidence>
<evidence type="ECO:0000256" key="3">
    <source>
        <dbReference type="ARBA" id="ARBA00022989"/>
    </source>
</evidence>
<feature type="transmembrane region" description="Helical" evidence="5">
    <location>
        <begin position="109"/>
        <end position="134"/>
    </location>
</feature>
<dbReference type="InterPro" id="IPR003280">
    <property type="entry name" value="2pore_dom_K_chnl"/>
</dbReference>
<keyword evidence="3 5" id="KW-1133">Transmembrane helix</keyword>
<keyword evidence="4 5" id="KW-0472">Membrane</keyword>
<keyword evidence="2 5" id="KW-0812">Transmembrane</keyword>
<protein>
    <submittedName>
        <fullName evidence="6">Potassium channel subfamily K member 16-like</fullName>
    </submittedName>
</protein>
<comment type="subcellular location">
    <subcellularLocation>
        <location evidence="1">Membrane</location>
        <topology evidence="1">Multi-pass membrane protein</topology>
    </subcellularLocation>
</comment>
<keyword evidence="6" id="KW-0406">Ion transport</keyword>
<evidence type="ECO:0000256" key="4">
    <source>
        <dbReference type="ARBA" id="ARBA00023136"/>
    </source>
</evidence>
<dbReference type="PANTHER" id="PTHR11003">
    <property type="entry name" value="POTASSIUM CHANNEL, SUBFAMILY K"/>
    <property type="match status" value="1"/>
</dbReference>
<dbReference type="Gene3D" id="1.10.287.70">
    <property type="match status" value="2"/>
</dbReference>
<reference evidence="6" key="1">
    <citation type="submission" date="2021-02" db="EMBL/GenBank/DDBJ databases">
        <title>Comparative genomics reveals that relaxation of natural selection precedes convergent phenotypic evolution of cavefish.</title>
        <authorList>
            <person name="Peng Z."/>
        </authorList>
    </citation>
    <scope>NUCLEOTIDE SEQUENCE</scope>
    <source>
        <tissue evidence="6">Muscle</tissue>
    </source>
</reference>
<keyword evidence="7" id="KW-1185">Reference proteome</keyword>
<name>A0A9W7TT52_TRIRA</name>
<sequence>MAQLTLLRIKWTALVIFTHFGYLLLGATIFQLLEQEAESKNRDQFLLEKLKFLTNYSCLDGPALERFVKVIVEARESRVNPSGNSTNPSNWDFSSSFFFAGTVVTTVEVLTVTLFLVIGSILLLVIPPLMFSYVEGWSYGEEYGSNPNKHYITIYRSLASVWLILGLGWLAALLNLGTRLLKHVIGQTLAPFSAVNKDCHSVEKQEGGTAQQVI</sequence>
<dbReference type="GO" id="GO:0030322">
    <property type="term" value="P:stabilization of membrane potential"/>
    <property type="evidence" value="ECO:0007669"/>
    <property type="project" value="TreeGrafter"/>
</dbReference>
<dbReference type="SUPFAM" id="SSF81324">
    <property type="entry name" value="Voltage-gated potassium channels"/>
    <property type="match status" value="1"/>
</dbReference>
<feature type="transmembrane region" description="Helical" evidence="5">
    <location>
        <begin position="12"/>
        <end position="33"/>
    </location>
</feature>
<comment type="caution">
    <text evidence="6">The sequence shown here is derived from an EMBL/GenBank/DDBJ whole genome shotgun (WGS) entry which is preliminary data.</text>
</comment>
<evidence type="ECO:0000256" key="2">
    <source>
        <dbReference type="ARBA" id="ARBA00022692"/>
    </source>
</evidence>
<dbReference type="PANTHER" id="PTHR11003:SF104">
    <property type="entry name" value="POTASSIUM CHANNEL SUBFAMILY K MEMBER 16"/>
    <property type="match status" value="1"/>
</dbReference>
<feature type="transmembrane region" description="Helical" evidence="5">
    <location>
        <begin position="154"/>
        <end position="176"/>
    </location>
</feature>
<dbReference type="GO" id="GO:0022841">
    <property type="term" value="F:potassium ion leak channel activity"/>
    <property type="evidence" value="ECO:0007669"/>
    <property type="project" value="TreeGrafter"/>
</dbReference>
<dbReference type="Proteomes" id="UP001059041">
    <property type="component" value="Linkage Group LG10"/>
</dbReference>
<accession>A0A9W7TT52</accession>